<feature type="region of interest" description="Disordered" evidence="1">
    <location>
        <begin position="1"/>
        <end position="39"/>
    </location>
</feature>
<dbReference type="AlphaFoldDB" id="A0A1J4QCG2"/>
<dbReference type="STRING" id="1414654.BFR47_01995"/>
<dbReference type="Proteomes" id="UP000243073">
    <property type="component" value="Unassembled WGS sequence"/>
</dbReference>
<reference evidence="3 4" key="1">
    <citation type="submission" date="2016-07" db="EMBL/GenBank/DDBJ databases">
        <title>Draft Genome Sequence of Oceanisphaera psychrotolerans, isolated from coastal sediment samples.</title>
        <authorList>
            <person name="Zhuo S."/>
            <person name="Ruan Z."/>
        </authorList>
    </citation>
    <scope>NUCLEOTIDE SEQUENCE [LARGE SCALE GENOMIC DNA]</scope>
    <source>
        <strain evidence="3 4">LAM-WHM-ZC</strain>
    </source>
</reference>
<dbReference type="EMBL" id="MDKE01000022">
    <property type="protein sequence ID" value="OIN09071.1"/>
    <property type="molecule type" value="Genomic_DNA"/>
</dbReference>
<evidence type="ECO:0000259" key="2">
    <source>
        <dbReference type="Pfam" id="PF14301"/>
    </source>
</evidence>
<keyword evidence="4" id="KW-1185">Reference proteome</keyword>
<sequence>MENHKGKTVYNKQTKAERKITELGPIPDTETELAPGPDDVWDETTASWRLDPVAINRHQKAKHAEINTWRDQQEQTPVEHDGHHWDTDAASRARIISVLMAGVMPLDYWTDADNNDQPMTLDQLRELYAAIVQQGGRIHDRQRTMKADVSALTTIEEVQAYPVGWPAEVTA</sequence>
<feature type="domain" description="DUF4376" evidence="2">
    <location>
        <begin position="58"/>
        <end position="158"/>
    </location>
</feature>
<evidence type="ECO:0000313" key="4">
    <source>
        <dbReference type="Proteomes" id="UP000243073"/>
    </source>
</evidence>
<dbReference type="InterPro" id="IPR025484">
    <property type="entry name" value="DUF4376"/>
</dbReference>
<evidence type="ECO:0000313" key="3">
    <source>
        <dbReference type="EMBL" id="OIN09071.1"/>
    </source>
</evidence>
<evidence type="ECO:0000256" key="1">
    <source>
        <dbReference type="SAM" id="MobiDB-lite"/>
    </source>
</evidence>
<name>A0A1J4QCG2_9GAMM</name>
<dbReference type="Pfam" id="PF14301">
    <property type="entry name" value="DUF4376"/>
    <property type="match status" value="1"/>
</dbReference>
<proteinExistence type="predicted"/>
<accession>A0A1J4QCG2</accession>
<organism evidence="3 4">
    <name type="scientific">Oceanisphaera psychrotolerans</name>
    <dbReference type="NCBI Taxonomy" id="1414654"/>
    <lineage>
        <taxon>Bacteria</taxon>
        <taxon>Pseudomonadati</taxon>
        <taxon>Pseudomonadota</taxon>
        <taxon>Gammaproteobacteria</taxon>
        <taxon>Aeromonadales</taxon>
        <taxon>Aeromonadaceae</taxon>
        <taxon>Oceanisphaera</taxon>
    </lineage>
</organism>
<protein>
    <recommendedName>
        <fullName evidence="2">DUF4376 domain-containing protein</fullName>
    </recommendedName>
</protein>
<comment type="caution">
    <text evidence="3">The sequence shown here is derived from an EMBL/GenBank/DDBJ whole genome shotgun (WGS) entry which is preliminary data.</text>
</comment>
<gene>
    <name evidence="3" type="ORF">BFR47_01995</name>
</gene>
<dbReference type="RefSeq" id="WP_071472739.1">
    <property type="nucleotide sequence ID" value="NZ_MDKE01000022.1"/>
</dbReference>